<accession>A0A4Z0H637</accession>
<dbReference type="STRING" id="192814.GCA_900166575_01648"/>
<dbReference type="AlphaFoldDB" id="A0A4Z0H637"/>
<keyword evidence="3" id="KW-1185">Reference proteome</keyword>
<protein>
    <submittedName>
        <fullName evidence="2">HD domain-containing protein</fullName>
    </submittedName>
</protein>
<organism evidence="2 3">
    <name type="scientific">Halobacillus salinus</name>
    <dbReference type="NCBI Taxonomy" id="192814"/>
    <lineage>
        <taxon>Bacteria</taxon>
        <taxon>Bacillati</taxon>
        <taxon>Bacillota</taxon>
        <taxon>Bacilli</taxon>
        <taxon>Bacillales</taxon>
        <taxon>Bacillaceae</taxon>
        <taxon>Halobacillus</taxon>
    </lineage>
</organism>
<evidence type="ECO:0000313" key="3">
    <source>
        <dbReference type="Proteomes" id="UP000297982"/>
    </source>
</evidence>
<dbReference type="EMBL" id="SRJC01000001">
    <property type="protein sequence ID" value="TGB04585.1"/>
    <property type="molecule type" value="Genomic_DNA"/>
</dbReference>
<dbReference type="InterPro" id="IPR006674">
    <property type="entry name" value="HD_domain"/>
</dbReference>
<dbReference type="Pfam" id="PF01966">
    <property type="entry name" value="HD"/>
    <property type="match status" value="1"/>
</dbReference>
<dbReference type="PROSITE" id="PS51831">
    <property type="entry name" value="HD"/>
    <property type="match status" value="1"/>
</dbReference>
<dbReference type="SUPFAM" id="SSF109604">
    <property type="entry name" value="HD-domain/PDEase-like"/>
    <property type="match status" value="1"/>
</dbReference>
<dbReference type="SMART" id="SM00471">
    <property type="entry name" value="HDc"/>
    <property type="match status" value="1"/>
</dbReference>
<sequence length="198" mass="22566">MDQEHVIKQAHEYIEPFFEEDVTGHGVDHMKRVALWAKRLAIQEEESPFLAELAGLLHDLDDAKLSSNTQRAKADRKAKLQAWGLSKENCDRIENAIETVSFQKGRIPQTMLGKVLQDADRLDAIGAVGIARTFAFGGAKGQKIHSKDDGEKTSISHFHEKLLHIKEKMNTDTGRKEAEYRHKTIERFLVEFERETMV</sequence>
<dbReference type="PANTHER" id="PTHR33594:SF1">
    <property type="entry name" value="HD_PDEASE DOMAIN-CONTAINING PROTEIN"/>
    <property type="match status" value="1"/>
</dbReference>
<feature type="domain" description="HD" evidence="1">
    <location>
        <begin position="26"/>
        <end position="125"/>
    </location>
</feature>
<dbReference type="Gene3D" id="1.20.58.1910">
    <property type="match status" value="1"/>
</dbReference>
<dbReference type="RefSeq" id="WP_135326970.1">
    <property type="nucleotide sequence ID" value="NZ_SRJC01000001.1"/>
</dbReference>
<reference evidence="2 3" key="1">
    <citation type="journal article" date="2003" name="Int. J. Syst. Evol. Microbiol.">
        <title>Halobacillus salinus sp. nov., isolated from a salt lake on the coast of the East Sea in Korea.</title>
        <authorList>
            <person name="Yoon J.H."/>
            <person name="Kang K.H."/>
            <person name="Park Y.H."/>
        </authorList>
    </citation>
    <scope>NUCLEOTIDE SEQUENCE [LARGE SCALE GENOMIC DNA]</scope>
    <source>
        <strain evidence="2 3">HSL-3</strain>
    </source>
</reference>
<dbReference type="InterPro" id="IPR003607">
    <property type="entry name" value="HD/PDEase_dom"/>
</dbReference>
<dbReference type="CDD" id="cd00077">
    <property type="entry name" value="HDc"/>
    <property type="match status" value="1"/>
</dbReference>
<comment type="caution">
    <text evidence="2">The sequence shown here is derived from an EMBL/GenBank/DDBJ whole genome shotgun (WGS) entry which is preliminary data.</text>
</comment>
<name>A0A4Z0H637_9BACI</name>
<gene>
    <name evidence="2" type="ORF">E4663_06220</name>
</gene>
<dbReference type="Proteomes" id="UP000297982">
    <property type="component" value="Unassembled WGS sequence"/>
</dbReference>
<proteinExistence type="predicted"/>
<dbReference type="Gene3D" id="1.10.472.50">
    <property type="entry name" value="HD-domain/PDEase-like"/>
    <property type="match status" value="1"/>
</dbReference>
<evidence type="ECO:0000313" key="2">
    <source>
        <dbReference type="EMBL" id="TGB04585.1"/>
    </source>
</evidence>
<dbReference type="PANTHER" id="PTHR33594">
    <property type="entry name" value="SUPERFAMILY HYDROLASE, PUTATIVE (AFU_ORTHOLOGUE AFUA_1G03035)-RELATED"/>
    <property type="match status" value="1"/>
</dbReference>
<evidence type="ECO:0000259" key="1">
    <source>
        <dbReference type="PROSITE" id="PS51831"/>
    </source>
</evidence>